<dbReference type="EMBL" id="BKCJ011800384">
    <property type="protein sequence ID" value="GFD53942.1"/>
    <property type="molecule type" value="Genomic_DNA"/>
</dbReference>
<protein>
    <submittedName>
        <fullName evidence="2">Uncharacterized protein</fullName>
    </submittedName>
</protein>
<sequence>RGHVVRNHMTFEDHKRCLFEVEDAGDGDESEELGTDDDDFDDGDFGDDDEWKDVEMRRRARLMARSVIDTIHGNAAAATTAAIAGVGYTPKPLPTYTPY</sequence>
<feature type="non-terminal residue" evidence="2">
    <location>
        <position position="99"/>
    </location>
</feature>
<proteinExistence type="predicted"/>
<dbReference type="AlphaFoldDB" id="A0A699X1I7"/>
<evidence type="ECO:0000313" key="2">
    <source>
        <dbReference type="EMBL" id="GFD53942.1"/>
    </source>
</evidence>
<gene>
    <name evidence="2" type="ORF">Tci_925911</name>
</gene>
<accession>A0A699X1I7</accession>
<feature type="region of interest" description="Disordered" evidence="1">
    <location>
        <begin position="22"/>
        <end position="48"/>
    </location>
</feature>
<evidence type="ECO:0000256" key="1">
    <source>
        <dbReference type="SAM" id="MobiDB-lite"/>
    </source>
</evidence>
<comment type="caution">
    <text evidence="2">The sequence shown here is derived from an EMBL/GenBank/DDBJ whole genome shotgun (WGS) entry which is preliminary data.</text>
</comment>
<name>A0A699X1I7_TANCI</name>
<reference evidence="2" key="1">
    <citation type="journal article" date="2019" name="Sci. Rep.">
        <title>Draft genome of Tanacetum cinerariifolium, the natural source of mosquito coil.</title>
        <authorList>
            <person name="Yamashiro T."/>
            <person name="Shiraishi A."/>
            <person name="Satake H."/>
            <person name="Nakayama K."/>
        </authorList>
    </citation>
    <scope>NUCLEOTIDE SEQUENCE</scope>
</reference>
<organism evidence="2">
    <name type="scientific">Tanacetum cinerariifolium</name>
    <name type="common">Dalmatian daisy</name>
    <name type="synonym">Chrysanthemum cinerariifolium</name>
    <dbReference type="NCBI Taxonomy" id="118510"/>
    <lineage>
        <taxon>Eukaryota</taxon>
        <taxon>Viridiplantae</taxon>
        <taxon>Streptophyta</taxon>
        <taxon>Embryophyta</taxon>
        <taxon>Tracheophyta</taxon>
        <taxon>Spermatophyta</taxon>
        <taxon>Magnoliopsida</taxon>
        <taxon>eudicotyledons</taxon>
        <taxon>Gunneridae</taxon>
        <taxon>Pentapetalae</taxon>
        <taxon>asterids</taxon>
        <taxon>campanulids</taxon>
        <taxon>Asterales</taxon>
        <taxon>Asteraceae</taxon>
        <taxon>Asteroideae</taxon>
        <taxon>Anthemideae</taxon>
        <taxon>Anthemidinae</taxon>
        <taxon>Tanacetum</taxon>
    </lineage>
</organism>
<feature type="non-terminal residue" evidence="2">
    <location>
        <position position="1"/>
    </location>
</feature>